<dbReference type="NCBIfam" id="NF005926">
    <property type="entry name" value="PRK07940.1"/>
    <property type="match status" value="1"/>
</dbReference>
<organism evidence="2">
    <name type="scientific">freshwater metagenome</name>
    <dbReference type="NCBI Taxonomy" id="449393"/>
    <lineage>
        <taxon>unclassified sequences</taxon>
        <taxon>metagenomes</taxon>
        <taxon>ecological metagenomes</taxon>
    </lineage>
</organism>
<accession>A0A6J6FCZ0</accession>
<proteinExistence type="predicted"/>
<evidence type="ECO:0000256" key="1">
    <source>
        <dbReference type="SAM" id="MobiDB-lite"/>
    </source>
</evidence>
<dbReference type="GO" id="GO:0006261">
    <property type="term" value="P:DNA-templated DNA replication"/>
    <property type="evidence" value="ECO:0007669"/>
    <property type="project" value="TreeGrafter"/>
</dbReference>
<evidence type="ECO:0000313" key="2">
    <source>
        <dbReference type="EMBL" id="CAB4584774.1"/>
    </source>
</evidence>
<feature type="region of interest" description="Disordered" evidence="1">
    <location>
        <begin position="189"/>
        <end position="208"/>
    </location>
</feature>
<dbReference type="InterPro" id="IPR050238">
    <property type="entry name" value="DNA_Rep/Repair_Clamp_Loader"/>
</dbReference>
<dbReference type="EMBL" id="CAEZUE010000008">
    <property type="protein sequence ID" value="CAB4584774.1"/>
    <property type="molecule type" value="Genomic_DNA"/>
</dbReference>
<dbReference type="SUPFAM" id="SSF52540">
    <property type="entry name" value="P-loop containing nucleoside triphosphate hydrolases"/>
    <property type="match status" value="1"/>
</dbReference>
<dbReference type="InterPro" id="IPR027417">
    <property type="entry name" value="P-loop_NTPase"/>
</dbReference>
<name>A0A6J6FCZ0_9ZZZZ</name>
<gene>
    <name evidence="2" type="ORF">UFOPK1788_00137</name>
</gene>
<reference evidence="2" key="1">
    <citation type="submission" date="2020-05" db="EMBL/GenBank/DDBJ databases">
        <authorList>
            <person name="Chiriac C."/>
            <person name="Salcher M."/>
            <person name="Ghai R."/>
            <person name="Kavagutti S V."/>
        </authorList>
    </citation>
    <scope>NUCLEOTIDE SEQUENCE</scope>
</reference>
<dbReference type="PANTHER" id="PTHR11669">
    <property type="entry name" value="REPLICATION FACTOR C / DNA POLYMERASE III GAMMA-TAU SUBUNIT"/>
    <property type="match status" value="1"/>
</dbReference>
<protein>
    <submittedName>
        <fullName evidence="2">Unannotated protein</fullName>
    </submittedName>
</protein>
<dbReference type="Pfam" id="PF13177">
    <property type="entry name" value="DNA_pol3_delta2"/>
    <property type="match status" value="1"/>
</dbReference>
<dbReference type="PANTHER" id="PTHR11669:SF8">
    <property type="entry name" value="DNA POLYMERASE III SUBUNIT DELTA"/>
    <property type="match status" value="1"/>
</dbReference>
<sequence length="379" mass="41524">MTTLWDDLVGHDSVIAQMRKAAEHEDTVAQAWLITGPAGSGRSLIARAFAAELLGAGGDSDAIDRQVVSQTHPDLTVLTTERVLIAIDEVRDVVEASYRSPVNAPWRVVIIEDADRMAERTSNVLLKALEEPPPRTVWLLCAPSEADVIPTIRSRVRAIRLGVPPVPDIARMLVERDGADPAVAEQSARHAQSHIGMARRLATSPEARERRERSLRRVLAVGSVSGAVNAAADIVALATEDAKAYTEARDSAERTEFLQRLGIASGEAVPPALRAQVRALEENHKRRATRSLRDGVDRVLTDLESMFRDIVVIELDGQVPLTNEELRSEMVDWLARHDSEHAIRIIDAIATARHRIDRNVTPLLSLEALFVVASGIVEN</sequence>
<dbReference type="AlphaFoldDB" id="A0A6J6FCZ0"/>
<dbReference type="Gene3D" id="3.40.50.300">
    <property type="entry name" value="P-loop containing nucleotide triphosphate hydrolases"/>
    <property type="match status" value="1"/>
</dbReference>
<dbReference type="CDD" id="cd00009">
    <property type="entry name" value="AAA"/>
    <property type="match status" value="1"/>
</dbReference>